<accession>A0A813KHR6</accession>
<evidence type="ECO:0000313" key="2">
    <source>
        <dbReference type="EMBL" id="CAE8700340.1"/>
    </source>
</evidence>
<protein>
    <submittedName>
        <fullName evidence="2">Uncharacterized protein</fullName>
    </submittedName>
</protein>
<organism evidence="2 3">
    <name type="scientific">Polarella glacialis</name>
    <name type="common">Dinoflagellate</name>
    <dbReference type="NCBI Taxonomy" id="89957"/>
    <lineage>
        <taxon>Eukaryota</taxon>
        <taxon>Sar</taxon>
        <taxon>Alveolata</taxon>
        <taxon>Dinophyceae</taxon>
        <taxon>Suessiales</taxon>
        <taxon>Suessiaceae</taxon>
        <taxon>Polarella</taxon>
    </lineage>
</organism>
<keyword evidence="1" id="KW-1133">Transmembrane helix</keyword>
<gene>
    <name evidence="2" type="ORF">PGLA2088_LOCUS31569</name>
</gene>
<feature type="non-terminal residue" evidence="2">
    <location>
        <position position="178"/>
    </location>
</feature>
<reference evidence="2" key="1">
    <citation type="submission" date="2021-02" db="EMBL/GenBank/DDBJ databases">
        <authorList>
            <person name="Dougan E. K."/>
            <person name="Rhodes N."/>
            <person name="Thang M."/>
            <person name="Chan C."/>
        </authorList>
    </citation>
    <scope>NUCLEOTIDE SEQUENCE</scope>
</reference>
<keyword evidence="1" id="KW-0472">Membrane</keyword>
<proteinExistence type="predicted"/>
<feature type="transmembrane region" description="Helical" evidence="1">
    <location>
        <begin position="150"/>
        <end position="177"/>
    </location>
</feature>
<dbReference type="AlphaFoldDB" id="A0A813KHR6"/>
<sequence>YSASCSGITAFGHTFTIPIEFESPDELLHFDVFHEPEYDDSEPVLLGSISVPLFGFGRGRRTSLRLPLKQDTATRRGFVNVSFGHLTIAAFLEQPLGHLVLPVVGGEATKAGEQDLEKQIARISDLINLIFGRWQMNLLYVVQWEQFWLSLAWLLFMQFWILFAYQWSLAIIVAMLLK</sequence>
<keyword evidence="1" id="KW-0812">Transmembrane</keyword>
<comment type="caution">
    <text evidence="2">The sequence shown here is derived from an EMBL/GenBank/DDBJ whole genome shotgun (WGS) entry which is preliminary data.</text>
</comment>
<dbReference type="EMBL" id="CAJNNW010029466">
    <property type="protein sequence ID" value="CAE8700340.1"/>
    <property type="molecule type" value="Genomic_DNA"/>
</dbReference>
<evidence type="ECO:0000313" key="3">
    <source>
        <dbReference type="Proteomes" id="UP000626109"/>
    </source>
</evidence>
<evidence type="ECO:0000256" key="1">
    <source>
        <dbReference type="SAM" id="Phobius"/>
    </source>
</evidence>
<dbReference type="Proteomes" id="UP000626109">
    <property type="component" value="Unassembled WGS sequence"/>
</dbReference>
<feature type="non-terminal residue" evidence="2">
    <location>
        <position position="1"/>
    </location>
</feature>
<name>A0A813KHR6_POLGL</name>